<organism evidence="3 4">
    <name type="scientific">Rotaria sordida</name>
    <dbReference type="NCBI Taxonomy" id="392033"/>
    <lineage>
        <taxon>Eukaryota</taxon>
        <taxon>Metazoa</taxon>
        <taxon>Spiralia</taxon>
        <taxon>Gnathifera</taxon>
        <taxon>Rotifera</taxon>
        <taxon>Eurotatoria</taxon>
        <taxon>Bdelloidea</taxon>
        <taxon>Philodinida</taxon>
        <taxon>Philodinidae</taxon>
        <taxon>Rotaria</taxon>
    </lineage>
</organism>
<feature type="non-terminal residue" evidence="3">
    <location>
        <position position="48"/>
    </location>
</feature>
<dbReference type="InterPro" id="IPR042098">
    <property type="entry name" value="TauD-like_sf"/>
</dbReference>
<proteinExistence type="predicted"/>
<keyword evidence="1" id="KW-0560">Oxidoreductase</keyword>
<name>A0A815SMH1_9BILA</name>
<dbReference type="EMBL" id="CAJNOO010009664">
    <property type="protein sequence ID" value="CAF1493469.1"/>
    <property type="molecule type" value="Genomic_DNA"/>
</dbReference>
<dbReference type="Gene3D" id="3.60.130.10">
    <property type="entry name" value="Clavaminate synthase-like"/>
    <property type="match status" value="1"/>
</dbReference>
<dbReference type="InterPro" id="IPR003819">
    <property type="entry name" value="TauD/TfdA-like"/>
</dbReference>
<feature type="domain" description="TauD/TfdA-like" evidence="2">
    <location>
        <begin position="3"/>
        <end position="47"/>
    </location>
</feature>
<sequence length="48" mass="5998">MKKIVRDPKWYLEHTWNDNDLVVIENHLLLHGRTKITEETERELWRIQ</sequence>
<dbReference type="SUPFAM" id="SSF51197">
    <property type="entry name" value="Clavaminate synthase-like"/>
    <property type="match status" value="1"/>
</dbReference>
<comment type="caution">
    <text evidence="3">The sequence shown here is derived from an EMBL/GenBank/DDBJ whole genome shotgun (WGS) entry which is preliminary data.</text>
</comment>
<gene>
    <name evidence="3" type="ORF">RFH988_LOCUS38501</name>
</gene>
<dbReference type="Proteomes" id="UP000663882">
    <property type="component" value="Unassembled WGS sequence"/>
</dbReference>
<dbReference type="Pfam" id="PF02668">
    <property type="entry name" value="TauD"/>
    <property type="match status" value="1"/>
</dbReference>
<protein>
    <recommendedName>
        <fullName evidence="2">TauD/TfdA-like domain-containing protein</fullName>
    </recommendedName>
</protein>
<dbReference type="AlphaFoldDB" id="A0A815SMH1"/>
<evidence type="ECO:0000313" key="4">
    <source>
        <dbReference type="Proteomes" id="UP000663882"/>
    </source>
</evidence>
<dbReference type="GO" id="GO:0016491">
    <property type="term" value="F:oxidoreductase activity"/>
    <property type="evidence" value="ECO:0007669"/>
    <property type="project" value="UniProtKB-KW"/>
</dbReference>
<evidence type="ECO:0000313" key="3">
    <source>
        <dbReference type="EMBL" id="CAF1493469.1"/>
    </source>
</evidence>
<accession>A0A815SMH1</accession>
<evidence type="ECO:0000259" key="2">
    <source>
        <dbReference type="Pfam" id="PF02668"/>
    </source>
</evidence>
<reference evidence="3" key="1">
    <citation type="submission" date="2021-02" db="EMBL/GenBank/DDBJ databases">
        <authorList>
            <person name="Nowell W R."/>
        </authorList>
    </citation>
    <scope>NUCLEOTIDE SEQUENCE</scope>
</reference>
<evidence type="ECO:0000256" key="1">
    <source>
        <dbReference type="ARBA" id="ARBA00023002"/>
    </source>
</evidence>